<dbReference type="EMBL" id="BARS01051043">
    <property type="protein sequence ID" value="GAG52999.1"/>
    <property type="molecule type" value="Genomic_DNA"/>
</dbReference>
<protein>
    <submittedName>
        <fullName evidence="1">Uncharacterized protein</fullName>
    </submittedName>
</protein>
<proteinExistence type="predicted"/>
<comment type="caution">
    <text evidence="1">The sequence shown here is derived from an EMBL/GenBank/DDBJ whole genome shotgun (WGS) entry which is preliminary data.</text>
</comment>
<name>X0YB08_9ZZZZ</name>
<dbReference type="AlphaFoldDB" id="X0YB08"/>
<reference evidence="1" key="1">
    <citation type="journal article" date="2014" name="Front. Microbiol.">
        <title>High frequency of phylogenetically diverse reductive dehalogenase-homologous genes in deep subseafloor sedimentary metagenomes.</title>
        <authorList>
            <person name="Kawai M."/>
            <person name="Futagami T."/>
            <person name="Toyoda A."/>
            <person name="Takaki Y."/>
            <person name="Nishi S."/>
            <person name="Hori S."/>
            <person name="Arai W."/>
            <person name="Tsubouchi T."/>
            <person name="Morono Y."/>
            <person name="Uchiyama I."/>
            <person name="Ito T."/>
            <person name="Fujiyama A."/>
            <person name="Inagaki F."/>
            <person name="Takami H."/>
        </authorList>
    </citation>
    <scope>NUCLEOTIDE SEQUENCE</scope>
    <source>
        <strain evidence="1">Expedition CK06-06</strain>
    </source>
</reference>
<organism evidence="1">
    <name type="scientific">marine sediment metagenome</name>
    <dbReference type="NCBI Taxonomy" id="412755"/>
    <lineage>
        <taxon>unclassified sequences</taxon>
        <taxon>metagenomes</taxon>
        <taxon>ecological metagenomes</taxon>
    </lineage>
</organism>
<evidence type="ECO:0000313" key="1">
    <source>
        <dbReference type="EMBL" id="GAG52999.1"/>
    </source>
</evidence>
<accession>X0YB08</accession>
<gene>
    <name evidence="1" type="ORF">S01H1_76091</name>
</gene>
<sequence>MQLVTLTKTDLRKIECWARSYMQGVILHDGHIMQYWDKHSNDTLTYNKICQLLNIEGITIGDNKSSQR</sequence>